<dbReference type="Pfam" id="PF03795">
    <property type="entry name" value="YCII"/>
    <property type="match status" value="1"/>
</dbReference>
<protein>
    <recommendedName>
        <fullName evidence="2">YCII-related domain-containing protein</fullName>
    </recommendedName>
</protein>
<name>A0A853B8D4_9PSEU</name>
<gene>
    <name evidence="3" type="ORF">HNR02_004692</name>
</gene>
<feature type="domain" description="YCII-related" evidence="2">
    <location>
        <begin position="8"/>
        <end position="118"/>
    </location>
</feature>
<evidence type="ECO:0000256" key="1">
    <source>
        <dbReference type="ARBA" id="ARBA00007689"/>
    </source>
</evidence>
<organism evidence="3 4">
    <name type="scientific">Amycolatopsis endophytica</name>
    <dbReference type="NCBI Taxonomy" id="860233"/>
    <lineage>
        <taxon>Bacteria</taxon>
        <taxon>Bacillati</taxon>
        <taxon>Actinomycetota</taxon>
        <taxon>Actinomycetes</taxon>
        <taxon>Pseudonocardiales</taxon>
        <taxon>Pseudonocardiaceae</taxon>
        <taxon>Amycolatopsis</taxon>
    </lineage>
</organism>
<dbReference type="AlphaFoldDB" id="A0A853B8D4"/>
<dbReference type="EMBL" id="JACCFK010000001">
    <property type="protein sequence ID" value="NYI91369.1"/>
    <property type="molecule type" value="Genomic_DNA"/>
</dbReference>
<reference evidence="3 4" key="1">
    <citation type="submission" date="2020-07" db="EMBL/GenBank/DDBJ databases">
        <title>Sequencing the genomes of 1000 actinobacteria strains.</title>
        <authorList>
            <person name="Klenk H.-P."/>
        </authorList>
    </citation>
    <scope>NUCLEOTIDE SEQUENCE [LARGE SCALE GENOMIC DNA]</scope>
    <source>
        <strain evidence="3 4">DSM 104006</strain>
    </source>
</reference>
<proteinExistence type="inferred from homology"/>
<dbReference type="SUPFAM" id="SSF54909">
    <property type="entry name" value="Dimeric alpha+beta barrel"/>
    <property type="match status" value="1"/>
</dbReference>
<evidence type="ECO:0000313" key="3">
    <source>
        <dbReference type="EMBL" id="NYI91369.1"/>
    </source>
</evidence>
<evidence type="ECO:0000259" key="2">
    <source>
        <dbReference type="Pfam" id="PF03795"/>
    </source>
</evidence>
<accession>A0A853B8D4</accession>
<dbReference type="PANTHER" id="PTHR35174">
    <property type="entry name" value="BLL7171 PROTEIN-RELATED"/>
    <property type="match status" value="1"/>
</dbReference>
<dbReference type="InterPro" id="IPR005545">
    <property type="entry name" value="YCII"/>
</dbReference>
<sequence length="132" mass="14472">MTEREEHMRYLLMIYNCERPEPGDPGFAEALARVNAFADECRRRGALVAGDPLHREDTATTVSVREGRTLITDGPFVETHEHLGGYYVLDCRDLDEALELAALCPMAETGTIEVRPLVHAPAIPSAHAAADG</sequence>
<comment type="similarity">
    <text evidence="1">Belongs to the YciI family.</text>
</comment>
<dbReference type="PANTHER" id="PTHR35174:SF3">
    <property type="entry name" value="BLL7171 PROTEIN"/>
    <property type="match status" value="1"/>
</dbReference>
<keyword evidence="4" id="KW-1185">Reference proteome</keyword>
<dbReference type="Gene3D" id="3.30.70.1060">
    <property type="entry name" value="Dimeric alpha+beta barrel"/>
    <property type="match status" value="1"/>
</dbReference>
<dbReference type="InterPro" id="IPR011008">
    <property type="entry name" value="Dimeric_a/b-barrel"/>
</dbReference>
<comment type="caution">
    <text evidence="3">The sequence shown here is derived from an EMBL/GenBank/DDBJ whole genome shotgun (WGS) entry which is preliminary data.</text>
</comment>
<dbReference type="Proteomes" id="UP000549616">
    <property type="component" value="Unassembled WGS sequence"/>
</dbReference>
<evidence type="ECO:0000313" key="4">
    <source>
        <dbReference type="Proteomes" id="UP000549616"/>
    </source>
</evidence>